<dbReference type="CDD" id="cd12797">
    <property type="entry name" value="M23_peptidase"/>
    <property type="match status" value="1"/>
</dbReference>
<dbReference type="Gene3D" id="2.70.70.10">
    <property type="entry name" value="Glucose Permease (Domain IIA)"/>
    <property type="match status" value="1"/>
</dbReference>
<sequence length="236" mass="25516">MTAVGELDDPVVVQFPLRGEGWMAVTTPDARIPSHGVDILGQRFAFDFVRVDDRPGVHVHPASTFTSSTVGGRTDECYAWNAQIRAPFDGEVVAASDGVAERRWINPVREAARMIWNGITFRPHKIPAILGNHVILRAGDVYAGFAHLRPGTVQVRLGDRVATGDVIGNVGHTGNSTSPHLHFQLMDSADLLSARGIACAFAAYDVRAEDGSWRRVERGIPGSRERIRSVDAGSGA</sequence>
<comment type="caution">
    <text evidence="2">The sequence shown here is derived from an EMBL/GenBank/DDBJ whole genome shotgun (WGS) entry which is preliminary data.</text>
</comment>
<evidence type="ECO:0000313" key="2">
    <source>
        <dbReference type="EMBL" id="GAA5088730.1"/>
    </source>
</evidence>
<gene>
    <name evidence="2" type="ORF">GCM10025760_11590</name>
</gene>
<dbReference type="InterPro" id="IPR016047">
    <property type="entry name" value="M23ase_b-sheet_dom"/>
</dbReference>
<feature type="domain" description="M23ase beta-sheet core" evidence="1">
    <location>
        <begin position="130"/>
        <end position="187"/>
    </location>
</feature>
<evidence type="ECO:0000313" key="3">
    <source>
        <dbReference type="Proteomes" id="UP001501407"/>
    </source>
</evidence>
<proteinExistence type="predicted"/>
<dbReference type="Pfam" id="PF01551">
    <property type="entry name" value="Peptidase_M23"/>
    <property type="match status" value="1"/>
</dbReference>
<dbReference type="InterPro" id="IPR011055">
    <property type="entry name" value="Dup_hybrid_motif"/>
</dbReference>
<name>A0ABP9LZT5_9MICO</name>
<organism evidence="2 3">
    <name type="scientific">Microbacterium yannicii</name>
    <dbReference type="NCBI Taxonomy" id="671622"/>
    <lineage>
        <taxon>Bacteria</taxon>
        <taxon>Bacillati</taxon>
        <taxon>Actinomycetota</taxon>
        <taxon>Actinomycetes</taxon>
        <taxon>Micrococcales</taxon>
        <taxon>Microbacteriaceae</taxon>
        <taxon>Microbacterium</taxon>
    </lineage>
</organism>
<dbReference type="PANTHER" id="PTHR21666:SF270">
    <property type="entry name" value="MUREIN HYDROLASE ACTIVATOR ENVC"/>
    <property type="match status" value="1"/>
</dbReference>
<reference evidence="3" key="1">
    <citation type="journal article" date="2019" name="Int. J. Syst. Evol. Microbiol.">
        <title>The Global Catalogue of Microorganisms (GCM) 10K type strain sequencing project: providing services to taxonomists for standard genome sequencing and annotation.</title>
        <authorList>
            <consortium name="The Broad Institute Genomics Platform"/>
            <consortium name="The Broad Institute Genome Sequencing Center for Infectious Disease"/>
            <person name="Wu L."/>
            <person name="Ma J."/>
        </authorList>
    </citation>
    <scope>NUCLEOTIDE SEQUENCE [LARGE SCALE GENOMIC DNA]</scope>
    <source>
        <strain evidence="3">JCM 18959</strain>
    </source>
</reference>
<dbReference type="EMBL" id="BAABKZ010000001">
    <property type="protein sequence ID" value="GAA5088730.1"/>
    <property type="molecule type" value="Genomic_DNA"/>
</dbReference>
<protein>
    <submittedName>
        <fullName evidence="2">M23 family metallopeptidase</fullName>
    </submittedName>
</protein>
<evidence type="ECO:0000259" key="1">
    <source>
        <dbReference type="Pfam" id="PF01551"/>
    </source>
</evidence>
<dbReference type="Proteomes" id="UP001501407">
    <property type="component" value="Unassembled WGS sequence"/>
</dbReference>
<keyword evidence="3" id="KW-1185">Reference proteome</keyword>
<dbReference type="InterPro" id="IPR050570">
    <property type="entry name" value="Cell_wall_metabolism_enzyme"/>
</dbReference>
<dbReference type="SUPFAM" id="SSF51261">
    <property type="entry name" value="Duplicated hybrid motif"/>
    <property type="match status" value="1"/>
</dbReference>
<dbReference type="PANTHER" id="PTHR21666">
    <property type="entry name" value="PEPTIDASE-RELATED"/>
    <property type="match status" value="1"/>
</dbReference>
<accession>A0ABP9LZT5</accession>